<reference evidence="5" key="1">
    <citation type="submission" date="2023-02" db="EMBL/GenBank/DDBJ databases">
        <title>Kitasatospora phosalacinea NBRC 14362.</title>
        <authorList>
            <person name="Ichikawa N."/>
            <person name="Sato H."/>
            <person name="Tonouchi N."/>
        </authorList>
    </citation>
    <scope>NUCLEOTIDE SEQUENCE</scope>
    <source>
        <strain evidence="5">NBRC 14362</strain>
    </source>
</reference>
<feature type="domain" description="Luciferase-like" evidence="4">
    <location>
        <begin position="1"/>
        <end position="316"/>
    </location>
</feature>
<dbReference type="Proteomes" id="UP001165143">
    <property type="component" value="Unassembled WGS sequence"/>
</dbReference>
<keyword evidence="1" id="KW-0560">Oxidoreductase</keyword>
<dbReference type="PANTHER" id="PTHR30137:SF8">
    <property type="entry name" value="BLR5498 PROTEIN"/>
    <property type="match status" value="1"/>
</dbReference>
<dbReference type="EMBL" id="BSRX01000016">
    <property type="protein sequence ID" value="GLW54999.1"/>
    <property type="molecule type" value="Genomic_DNA"/>
</dbReference>
<dbReference type="RefSeq" id="WP_051778719.1">
    <property type="nucleotide sequence ID" value="NZ_BSRX01000016.1"/>
</dbReference>
<gene>
    <name evidence="5" type="ORF">Kpho01_30100</name>
</gene>
<sequence length="366" mass="40294">MEFGLFYFADYGSAGGDRYRLLLESVKFADRHGFSSVWTPERHFHEFGGQYPNPAVVGAALAAVTERISIRAGSVVAPLHHPMRIAEDWSVVDNLSRGRAGVSLASGWHAVDFVLQPDNYRARKELLVEAVETVRRLWAREEVVFRDGAGQESAVRMFPPPVQAELPIWLTSAGSADTFRTAGRLGTGVLTHLIGQDLPELARNVAAYREELAAAHGPDARGHVSLMLHTLLGDDREKVREEVREPFGDYLRSSIGLIMKTAAAAMPGIDLERLSAEDREFLVARSFDRYFDTGGLFGTVDDGVETVRRLRGAGVDEIACLIDFGVPEDRVLDGLHHLDALRARCSDDIPDETPDDSPDDTLEESA</sequence>
<dbReference type="InterPro" id="IPR036661">
    <property type="entry name" value="Luciferase-like_sf"/>
</dbReference>
<proteinExistence type="predicted"/>
<keyword evidence="2" id="KW-0503">Monooxygenase</keyword>
<dbReference type="SUPFAM" id="SSF51679">
    <property type="entry name" value="Bacterial luciferase-like"/>
    <property type="match status" value="1"/>
</dbReference>
<dbReference type="Pfam" id="PF00296">
    <property type="entry name" value="Bac_luciferase"/>
    <property type="match status" value="1"/>
</dbReference>
<feature type="region of interest" description="Disordered" evidence="3">
    <location>
        <begin position="347"/>
        <end position="366"/>
    </location>
</feature>
<dbReference type="OrthoDB" id="5478077at2"/>
<dbReference type="PANTHER" id="PTHR30137">
    <property type="entry name" value="LUCIFERASE-LIKE MONOOXYGENASE"/>
    <property type="match status" value="1"/>
</dbReference>
<evidence type="ECO:0000259" key="4">
    <source>
        <dbReference type="Pfam" id="PF00296"/>
    </source>
</evidence>
<evidence type="ECO:0000313" key="6">
    <source>
        <dbReference type="Proteomes" id="UP001165143"/>
    </source>
</evidence>
<dbReference type="Gene3D" id="3.20.20.30">
    <property type="entry name" value="Luciferase-like domain"/>
    <property type="match status" value="1"/>
</dbReference>
<feature type="compositionally biased region" description="Acidic residues" evidence="3">
    <location>
        <begin position="348"/>
        <end position="366"/>
    </location>
</feature>
<dbReference type="NCBIfam" id="TIGR04020">
    <property type="entry name" value="seco_metab_LLM"/>
    <property type="match status" value="1"/>
</dbReference>
<dbReference type="GO" id="GO:0016705">
    <property type="term" value="F:oxidoreductase activity, acting on paired donors, with incorporation or reduction of molecular oxygen"/>
    <property type="evidence" value="ECO:0007669"/>
    <property type="project" value="InterPro"/>
</dbReference>
<dbReference type="GO" id="GO:0005829">
    <property type="term" value="C:cytosol"/>
    <property type="evidence" value="ECO:0007669"/>
    <property type="project" value="TreeGrafter"/>
</dbReference>
<comment type="caution">
    <text evidence="5">The sequence shown here is derived from an EMBL/GenBank/DDBJ whole genome shotgun (WGS) entry which is preliminary data.</text>
</comment>
<protein>
    <submittedName>
        <fullName evidence="5">Siderophore biosynthesis protein</fullName>
    </submittedName>
</protein>
<dbReference type="InterPro" id="IPR011251">
    <property type="entry name" value="Luciferase-like_dom"/>
</dbReference>
<dbReference type="InterPro" id="IPR024011">
    <property type="entry name" value="Biosynth_lucif-like_mOase_dom"/>
</dbReference>
<evidence type="ECO:0000256" key="2">
    <source>
        <dbReference type="ARBA" id="ARBA00023033"/>
    </source>
</evidence>
<dbReference type="InterPro" id="IPR050766">
    <property type="entry name" value="Bact_Lucif_Oxidored"/>
</dbReference>
<evidence type="ECO:0000313" key="5">
    <source>
        <dbReference type="EMBL" id="GLW54999.1"/>
    </source>
</evidence>
<organism evidence="5 6">
    <name type="scientific">Kitasatospora phosalacinea</name>
    <dbReference type="NCBI Taxonomy" id="2065"/>
    <lineage>
        <taxon>Bacteria</taxon>
        <taxon>Bacillati</taxon>
        <taxon>Actinomycetota</taxon>
        <taxon>Actinomycetes</taxon>
        <taxon>Kitasatosporales</taxon>
        <taxon>Streptomycetaceae</taxon>
        <taxon>Kitasatospora</taxon>
    </lineage>
</organism>
<evidence type="ECO:0000256" key="1">
    <source>
        <dbReference type="ARBA" id="ARBA00023002"/>
    </source>
</evidence>
<name>A0A9W6PFF5_9ACTN</name>
<evidence type="ECO:0000256" key="3">
    <source>
        <dbReference type="SAM" id="MobiDB-lite"/>
    </source>
</evidence>
<dbReference type="GO" id="GO:0004497">
    <property type="term" value="F:monooxygenase activity"/>
    <property type="evidence" value="ECO:0007669"/>
    <property type="project" value="UniProtKB-KW"/>
</dbReference>
<accession>A0A9W6PFF5</accession>
<dbReference type="AlphaFoldDB" id="A0A9W6PFF5"/>